<evidence type="ECO:0000256" key="5">
    <source>
        <dbReference type="ARBA" id="ARBA00023125"/>
    </source>
</evidence>
<keyword evidence="5" id="KW-0238">DNA-binding</keyword>
<evidence type="ECO:0000256" key="7">
    <source>
        <dbReference type="ARBA" id="ARBA00023242"/>
    </source>
</evidence>
<evidence type="ECO:0000256" key="3">
    <source>
        <dbReference type="ARBA" id="ARBA00022833"/>
    </source>
</evidence>
<keyword evidence="7" id="KW-0539">Nucleus</keyword>
<dbReference type="InterPro" id="IPR051615">
    <property type="entry name" value="Transcr_Regulatory_Elem"/>
</dbReference>
<keyword evidence="11" id="KW-1185">Reference proteome</keyword>
<dbReference type="Gene3D" id="4.10.240.10">
    <property type="entry name" value="Zn(2)-C6 fungal-type DNA-binding domain"/>
    <property type="match status" value="1"/>
</dbReference>
<dbReference type="SUPFAM" id="SSF57701">
    <property type="entry name" value="Zn2/Cys6 DNA-binding domain"/>
    <property type="match status" value="1"/>
</dbReference>
<evidence type="ECO:0000256" key="8">
    <source>
        <dbReference type="SAM" id="MobiDB-lite"/>
    </source>
</evidence>
<gene>
    <name evidence="10" type="primary">CHA4</name>
    <name evidence="10" type="ORF">CAAN4_G14576</name>
</gene>
<evidence type="ECO:0000256" key="4">
    <source>
        <dbReference type="ARBA" id="ARBA00023015"/>
    </source>
</evidence>
<evidence type="ECO:0000256" key="2">
    <source>
        <dbReference type="ARBA" id="ARBA00022723"/>
    </source>
</evidence>
<dbReference type="InterPro" id="IPR001138">
    <property type="entry name" value="Zn2Cys6_DnaBD"/>
</dbReference>
<feature type="region of interest" description="Disordered" evidence="8">
    <location>
        <begin position="682"/>
        <end position="710"/>
    </location>
</feature>
<dbReference type="InterPro" id="IPR036864">
    <property type="entry name" value="Zn2-C6_fun-type_DNA-bd_sf"/>
</dbReference>
<dbReference type="PROSITE" id="PS50048">
    <property type="entry name" value="ZN2_CY6_FUNGAL_2"/>
    <property type="match status" value="1"/>
</dbReference>
<accession>A0ABP0EI87</accession>
<dbReference type="SMART" id="SM00066">
    <property type="entry name" value="GAL4"/>
    <property type="match status" value="1"/>
</dbReference>
<feature type="compositionally biased region" description="Low complexity" evidence="8">
    <location>
        <begin position="110"/>
        <end position="121"/>
    </location>
</feature>
<evidence type="ECO:0000256" key="6">
    <source>
        <dbReference type="ARBA" id="ARBA00023163"/>
    </source>
</evidence>
<reference evidence="10 11" key="1">
    <citation type="submission" date="2024-01" db="EMBL/GenBank/DDBJ databases">
        <authorList>
            <consortium name="Genoscope - CEA"/>
            <person name="William W."/>
        </authorList>
    </citation>
    <scope>NUCLEOTIDE SEQUENCE [LARGE SCALE GENOMIC DNA]</scope>
    <source>
        <strain evidence="10 11">29B2s-10</strain>
    </source>
</reference>
<dbReference type="SMART" id="SM00906">
    <property type="entry name" value="Fungal_trans"/>
    <property type="match status" value="1"/>
</dbReference>
<dbReference type="CDD" id="cd00067">
    <property type="entry name" value="GAL4"/>
    <property type="match status" value="1"/>
</dbReference>
<dbReference type="CDD" id="cd12148">
    <property type="entry name" value="fungal_TF_MHR"/>
    <property type="match status" value="1"/>
</dbReference>
<protein>
    <submittedName>
        <fullName evidence="10">Activatory protein Cha4p</fullName>
    </submittedName>
</protein>
<dbReference type="InterPro" id="IPR007219">
    <property type="entry name" value="XnlR_reg_dom"/>
</dbReference>
<dbReference type="PANTHER" id="PTHR31313:SF81">
    <property type="entry name" value="TY1 ENHANCER ACTIVATOR"/>
    <property type="match status" value="1"/>
</dbReference>
<keyword evidence="3" id="KW-0862">Zinc</keyword>
<evidence type="ECO:0000259" key="9">
    <source>
        <dbReference type="PROSITE" id="PS50048"/>
    </source>
</evidence>
<keyword evidence="6" id="KW-0804">Transcription</keyword>
<evidence type="ECO:0000313" key="10">
    <source>
        <dbReference type="EMBL" id="CAK7918722.1"/>
    </source>
</evidence>
<comment type="subcellular location">
    <subcellularLocation>
        <location evidence="1">Nucleus</location>
    </subcellularLocation>
</comment>
<feature type="compositionally biased region" description="Gly residues" evidence="8">
    <location>
        <begin position="136"/>
        <end position="152"/>
    </location>
</feature>
<feature type="region of interest" description="Disordered" evidence="8">
    <location>
        <begin position="99"/>
        <end position="171"/>
    </location>
</feature>
<feature type="domain" description="Zn(2)-C6 fungal-type" evidence="9">
    <location>
        <begin position="17"/>
        <end position="46"/>
    </location>
</feature>
<name>A0ABP0EI87_9ASCO</name>
<keyword evidence="2" id="KW-0479">Metal-binding</keyword>
<evidence type="ECO:0000313" key="11">
    <source>
        <dbReference type="Proteomes" id="UP001497600"/>
    </source>
</evidence>
<dbReference type="EMBL" id="OZ004259">
    <property type="protein sequence ID" value="CAK7918722.1"/>
    <property type="molecule type" value="Genomic_DNA"/>
</dbReference>
<dbReference type="Pfam" id="PF04082">
    <property type="entry name" value="Fungal_trans"/>
    <property type="match status" value="1"/>
</dbReference>
<feature type="compositionally biased region" description="Polar residues" evidence="8">
    <location>
        <begin position="99"/>
        <end position="109"/>
    </location>
</feature>
<sequence length="787" mass="87897">MPPRRKATDGDGAKSLSCLRCRSKKIKCNLEHPCSHCTNLGAECIQVTDDKRSKRPPLNYVLQLQTQISQLESVIERVRRASPEEREVLLKDIDLTKNDLSNLANGSHPSTTTRSSSSTTSKVKLSPDNASSMAGSGKGTGSGTGTGPGTVPGAGSTPESNLQSKTKTRAKSVYGPTSIYNNDIITNPSRRVKHDESTIKTLNKDPDILHCLKTFFTWQYPDHNMFIFREAFLIDFFDPKPHSLYCSKPLVFAVCALGARMSDNEAIYQRSHQFYIEARSLLLSRLDHPSIPSLQSFLLLAFYDICNGQNSSGWMLSGNAFRMGYDLGFQLNPHSWFVKYTHEDVAPLDVAIRSRIYWGSYMADHFISLLLGRPSLLKMSEATIPETDYLPDLEWIDEYIYQDPNPTNELKNISSPLKSVINLINISDSMLTTIFTRSDADDDSHDDLNFSSRLQMLSSYNSKIMQWKKDLPSDLAWDGERLDQTAASPVLGCVRNYYYILVLCLNRPFVGVAAANEDTTQPSPSEICSDAIEEIYRSTRRFQQVHGLRKASIFIVYCTILSISVLLLTNNSKQLVDDKKEKLNFFMEVLKGCSKTWGLAEKSYSLINIKLKSIRKSEMVDVKVETTDNEFTNWNIPHSETANGGLLNRTHMPNGMASGLPPTTTTSTTTTTAATAPNTANIRMASPPVTGRSGPIPTAHTDNSASPRRDRRTSIAHLHDLARQMESPKIVLQENESVPMDTPQTSLGFEIDENLDFFGGPPVLMTSDLSNEDWESLFPDYIFNVHN</sequence>
<proteinExistence type="predicted"/>
<dbReference type="Pfam" id="PF00172">
    <property type="entry name" value="Zn_clus"/>
    <property type="match status" value="1"/>
</dbReference>
<keyword evidence="4" id="KW-0805">Transcription regulation</keyword>
<evidence type="ECO:0000256" key="1">
    <source>
        <dbReference type="ARBA" id="ARBA00004123"/>
    </source>
</evidence>
<dbReference type="Proteomes" id="UP001497600">
    <property type="component" value="Chromosome G"/>
</dbReference>
<dbReference type="PANTHER" id="PTHR31313">
    <property type="entry name" value="TY1 ENHANCER ACTIVATOR"/>
    <property type="match status" value="1"/>
</dbReference>
<dbReference type="PROSITE" id="PS00463">
    <property type="entry name" value="ZN2_CY6_FUNGAL_1"/>
    <property type="match status" value="1"/>
</dbReference>
<organism evidence="10 11">
    <name type="scientific">[Candida] anglica</name>
    <dbReference type="NCBI Taxonomy" id="148631"/>
    <lineage>
        <taxon>Eukaryota</taxon>
        <taxon>Fungi</taxon>
        <taxon>Dikarya</taxon>
        <taxon>Ascomycota</taxon>
        <taxon>Saccharomycotina</taxon>
        <taxon>Pichiomycetes</taxon>
        <taxon>Debaryomycetaceae</taxon>
        <taxon>Kurtzmaniella</taxon>
    </lineage>
</organism>